<evidence type="ECO:0000256" key="5">
    <source>
        <dbReference type="ARBA" id="ARBA00022801"/>
    </source>
</evidence>
<comment type="similarity">
    <text evidence="2 7">Belongs to the glycosyl hydrolase 29 family.</text>
</comment>
<dbReference type="GO" id="GO:0004560">
    <property type="term" value="F:alpha-L-fucosidase activity"/>
    <property type="evidence" value="ECO:0007669"/>
    <property type="project" value="UniProtKB-EC"/>
</dbReference>
<name>A0A1X2HJ77_SYNRA</name>
<dbReference type="PANTHER" id="PTHR10030">
    <property type="entry name" value="ALPHA-L-FUCOSIDASE"/>
    <property type="match status" value="1"/>
</dbReference>
<dbReference type="InterPro" id="IPR000933">
    <property type="entry name" value="Glyco_hydro_29"/>
</dbReference>
<evidence type="ECO:0000256" key="1">
    <source>
        <dbReference type="ARBA" id="ARBA00004071"/>
    </source>
</evidence>
<keyword evidence="10" id="KW-1185">Reference proteome</keyword>
<evidence type="ECO:0000256" key="2">
    <source>
        <dbReference type="ARBA" id="ARBA00007951"/>
    </source>
</evidence>
<keyword evidence="6 7" id="KW-0326">Glycosidase</keyword>
<organism evidence="9 10">
    <name type="scientific">Syncephalastrum racemosum</name>
    <name type="common">Filamentous fungus</name>
    <dbReference type="NCBI Taxonomy" id="13706"/>
    <lineage>
        <taxon>Eukaryota</taxon>
        <taxon>Fungi</taxon>
        <taxon>Fungi incertae sedis</taxon>
        <taxon>Mucoromycota</taxon>
        <taxon>Mucoromycotina</taxon>
        <taxon>Mucoromycetes</taxon>
        <taxon>Mucorales</taxon>
        <taxon>Syncephalastraceae</taxon>
        <taxon>Syncephalastrum</taxon>
    </lineage>
</organism>
<feature type="domain" description="Glycoside hydrolase family 29 N-terminal" evidence="8">
    <location>
        <begin position="29"/>
        <end position="367"/>
    </location>
</feature>
<reference evidence="9 10" key="1">
    <citation type="submission" date="2016-07" db="EMBL/GenBank/DDBJ databases">
        <title>Pervasive Adenine N6-methylation of Active Genes in Fungi.</title>
        <authorList>
            <consortium name="DOE Joint Genome Institute"/>
            <person name="Mondo S.J."/>
            <person name="Dannebaum R.O."/>
            <person name="Kuo R.C."/>
            <person name="Labutti K."/>
            <person name="Haridas S."/>
            <person name="Kuo A."/>
            <person name="Salamov A."/>
            <person name="Ahrendt S.R."/>
            <person name="Lipzen A."/>
            <person name="Sullivan W."/>
            <person name="Andreopoulos W.B."/>
            <person name="Clum A."/>
            <person name="Lindquist E."/>
            <person name="Daum C."/>
            <person name="Ramamoorthy G.K."/>
            <person name="Gryganskyi A."/>
            <person name="Culley D."/>
            <person name="Magnuson J.K."/>
            <person name="James T.Y."/>
            <person name="O'Malley M.A."/>
            <person name="Stajich J.E."/>
            <person name="Spatafora J.W."/>
            <person name="Visel A."/>
            <person name="Grigoriev I.V."/>
        </authorList>
    </citation>
    <scope>NUCLEOTIDE SEQUENCE [LARGE SCALE GENOMIC DNA]</scope>
    <source>
        <strain evidence="9 10">NRRL 2496</strain>
    </source>
</reference>
<dbReference type="InterPro" id="IPR057739">
    <property type="entry name" value="Glyco_hydro_29_N"/>
</dbReference>
<evidence type="ECO:0000256" key="4">
    <source>
        <dbReference type="ARBA" id="ARBA00022729"/>
    </source>
</evidence>
<dbReference type="InterPro" id="IPR017853">
    <property type="entry name" value="GH"/>
</dbReference>
<evidence type="ECO:0000313" key="9">
    <source>
        <dbReference type="EMBL" id="ORY99131.1"/>
    </source>
</evidence>
<sequence length="465" mass="53355">MKHFNRVTLTHSLLCHFLTYHIHVYVCKRSVQKHKVPRWLQQAKFGIFIHWGVYSIPAWGPVGKEYSEWYWWQMNHPNDPTHAYHREHYGENFTYDDFVDRTALQSDPRAWLDLVDASHARYFVFTTKHHDGFAAWNTSVTDRSLAKMGQNRRDFVQELISTAKQDYPHLKRGLYFSMPEWYHPAYRDDDLGWHGPPINPYTNQTIPYTNSRPIQDFVNELQVPQATELVTRFEPDLFWCDIGGINNSTVWQSDYFNRALKQGRQVAVNDRCGTGSAADYTTVEYKQVGTMPTHFWESTRGIDPYSFGYNRATPANEYASTQELVQSLVDAVAKGGNFLLNMGPDASGQVVAPMANRLREVGAWLDAVDGDKSIFASTPYWVAAESGHLRFTATDDTVYIFRLEPLTGTTLVVNVSLPLSDTSLVQDYQGRALAWELNEAGFLSVDVSQARHDTIPVWMMQIKNS</sequence>
<comment type="function">
    <text evidence="1">Alpha-L-fucosidase is responsible for hydrolyzing the alpha-1,6-linked fucose joined to the reducing-end N-acetylglucosamine of the carbohydrate moieties of glycoproteins.</text>
</comment>
<dbReference type="Gene3D" id="3.20.20.80">
    <property type="entry name" value="Glycosidases"/>
    <property type="match status" value="1"/>
</dbReference>
<dbReference type="GO" id="GO:0016139">
    <property type="term" value="P:glycoside catabolic process"/>
    <property type="evidence" value="ECO:0007669"/>
    <property type="project" value="TreeGrafter"/>
</dbReference>
<evidence type="ECO:0000259" key="8">
    <source>
        <dbReference type="Pfam" id="PF01120"/>
    </source>
</evidence>
<dbReference type="SUPFAM" id="SSF51445">
    <property type="entry name" value="(Trans)glycosidases"/>
    <property type="match status" value="1"/>
</dbReference>
<dbReference type="Pfam" id="PF01120">
    <property type="entry name" value="Alpha_L_fucos"/>
    <property type="match status" value="1"/>
</dbReference>
<dbReference type="EMBL" id="MCGN01000003">
    <property type="protein sequence ID" value="ORY99131.1"/>
    <property type="molecule type" value="Genomic_DNA"/>
</dbReference>
<proteinExistence type="inferred from homology"/>
<evidence type="ECO:0000256" key="3">
    <source>
        <dbReference type="ARBA" id="ARBA00012662"/>
    </source>
</evidence>
<evidence type="ECO:0000313" key="10">
    <source>
        <dbReference type="Proteomes" id="UP000242180"/>
    </source>
</evidence>
<dbReference type="GO" id="GO:0006004">
    <property type="term" value="P:fucose metabolic process"/>
    <property type="evidence" value="ECO:0007669"/>
    <property type="project" value="InterPro"/>
</dbReference>
<dbReference type="OrthoDB" id="6039950at2759"/>
<dbReference type="EC" id="3.2.1.51" evidence="3"/>
<dbReference type="STRING" id="13706.A0A1X2HJ77"/>
<gene>
    <name evidence="9" type="ORF">BCR43DRAFT_471731</name>
</gene>
<evidence type="ECO:0000256" key="7">
    <source>
        <dbReference type="PIRNR" id="PIRNR001092"/>
    </source>
</evidence>
<dbReference type="PANTHER" id="PTHR10030:SF37">
    <property type="entry name" value="ALPHA-L-FUCOSIDASE-RELATED"/>
    <property type="match status" value="1"/>
</dbReference>
<dbReference type="OMA" id="LPEHKWE"/>
<dbReference type="AlphaFoldDB" id="A0A1X2HJ77"/>
<dbReference type="InParanoid" id="A0A1X2HJ77"/>
<accession>A0A1X2HJ77</accession>
<dbReference type="PRINTS" id="PR00741">
    <property type="entry name" value="GLHYDRLASE29"/>
</dbReference>
<keyword evidence="4" id="KW-0732">Signal</keyword>
<evidence type="ECO:0000256" key="6">
    <source>
        <dbReference type="ARBA" id="ARBA00023295"/>
    </source>
</evidence>
<dbReference type="SMART" id="SM00812">
    <property type="entry name" value="Alpha_L_fucos"/>
    <property type="match status" value="1"/>
</dbReference>
<keyword evidence="5 7" id="KW-0378">Hydrolase</keyword>
<dbReference type="PIRSF" id="PIRSF001092">
    <property type="entry name" value="Alpha-L-fucosidase"/>
    <property type="match status" value="1"/>
</dbReference>
<dbReference type="Proteomes" id="UP000242180">
    <property type="component" value="Unassembled WGS sequence"/>
</dbReference>
<comment type="caution">
    <text evidence="9">The sequence shown here is derived from an EMBL/GenBank/DDBJ whole genome shotgun (WGS) entry which is preliminary data.</text>
</comment>
<protein>
    <recommendedName>
        <fullName evidence="3">alpha-L-fucosidase</fullName>
        <ecNumber evidence="3">3.2.1.51</ecNumber>
    </recommendedName>
</protein>
<dbReference type="InterPro" id="IPR016286">
    <property type="entry name" value="FUC_metazoa-typ"/>
</dbReference>